<sequence length="76" mass="8417">MVKPRITDEFGKRTRECAEISIDGRERELIPTSFAPGQQLPTPQSQSTGSMGCSRLRSAHKLTDPVCECRSLHTAD</sequence>
<keyword evidence="3" id="KW-1185">Reference proteome</keyword>
<dbReference type="EMBL" id="BJNV01000072">
    <property type="protein sequence ID" value="GEC97256.1"/>
    <property type="molecule type" value="Genomic_DNA"/>
</dbReference>
<dbReference type="AlphaFoldDB" id="A0A4Y4CY70"/>
<comment type="caution">
    <text evidence="2">The sequence shown here is derived from an EMBL/GenBank/DDBJ whole genome shotgun (WGS) entry which is preliminary data.</text>
</comment>
<evidence type="ECO:0000313" key="2">
    <source>
        <dbReference type="EMBL" id="GEC97256.1"/>
    </source>
</evidence>
<gene>
    <name evidence="2" type="ORF">ZRA01_33290</name>
</gene>
<feature type="compositionally biased region" description="Polar residues" evidence="1">
    <location>
        <begin position="35"/>
        <end position="51"/>
    </location>
</feature>
<feature type="region of interest" description="Disordered" evidence="1">
    <location>
        <begin position="34"/>
        <end position="53"/>
    </location>
</feature>
<proteinExistence type="predicted"/>
<dbReference type="Proteomes" id="UP000318422">
    <property type="component" value="Unassembled WGS sequence"/>
</dbReference>
<reference evidence="2 3" key="1">
    <citation type="submission" date="2019-06" db="EMBL/GenBank/DDBJ databases">
        <title>Whole genome shotgun sequence of Zoogloea ramigera NBRC 15342.</title>
        <authorList>
            <person name="Hosoyama A."/>
            <person name="Uohara A."/>
            <person name="Ohji S."/>
            <person name="Ichikawa N."/>
        </authorList>
    </citation>
    <scope>NUCLEOTIDE SEQUENCE [LARGE SCALE GENOMIC DNA]</scope>
    <source>
        <strain evidence="2 3">NBRC 15342</strain>
    </source>
</reference>
<accession>A0A4Y4CY70</accession>
<evidence type="ECO:0000256" key="1">
    <source>
        <dbReference type="SAM" id="MobiDB-lite"/>
    </source>
</evidence>
<organism evidence="2 3">
    <name type="scientific">Zoogloea ramigera</name>
    <dbReference type="NCBI Taxonomy" id="350"/>
    <lineage>
        <taxon>Bacteria</taxon>
        <taxon>Pseudomonadati</taxon>
        <taxon>Pseudomonadota</taxon>
        <taxon>Betaproteobacteria</taxon>
        <taxon>Rhodocyclales</taxon>
        <taxon>Zoogloeaceae</taxon>
        <taxon>Zoogloea</taxon>
    </lineage>
</organism>
<name>A0A4Y4CY70_ZOORA</name>
<evidence type="ECO:0000313" key="3">
    <source>
        <dbReference type="Proteomes" id="UP000318422"/>
    </source>
</evidence>
<protein>
    <submittedName>
        <fullName evidence="2">Uncharacterized protein</fullName>
    </submittedName>
</protein>